<accession>A0A158Q5I9</accession>
<dbReference type="OrthoDB" id="5322683at2759"/>
<dbReference type="GO" id="GO:0010133">
    <property type="term" value="P:L-proline catabolic process to L-glutamate"/>
    <property type="evidence" value="ECO:0007669"/>
    <property type="project" value="TreeGrafter"/>
</dbReference>
<name>A0A158Q5I9_DRAME</name>
<dbReference type="InterPro" id="IPR015590">
    <property type="entry name" value="Aldehyde_DH_dom"/>
</dbReference>
<reference evidence="4 6" key="2">
    <citation type="submission" date="2018-11" db="EMBL/GenBank/DDBJ databases">
        <authorList>
            <consortium name="Pathogen Informatics"/>
        </authorList>
    </citation>
    <scope>NUCLEOTIDE SEQUENCE [LARGE SCALE GENOMIC DNA]</scope>
</reference>
<dbReference type="GO" id="GO:0005759">
    <property type="term" value="C:mitochondrial matrix"/>
    <property type="evidence" value="ECO:0007669"/>
    <property type="project" value="TreeGrafter"/>
</dbReference>
<evidence type="ECO:0000313" key="6">
    <source>
        <dbReference type="Proteomes" id="UP000274756"/>
    </source>
</evidence>
<sequence>MKTPKNEPILTYKRGSNERIALDKKLHEMADQTAHIPLCIGSEKIYNNLEKEQIMPSDHKTVLAKFTFATAEQINHAIEIAMAAKEKWEMTPLKKRADILLHAADLLSGKYRMAINAATMLGQGKSIVQAEIDGACELTDFFRFNAMFTLDADKYQLISPQGITNSMILR</sequence>
<organism evidence="5 7">
    <name type="scientific">Dracunculus medinensis</name>
    <name type="common">Guinea worm</name>
    <dbReference type="NCBI Taxonomy" id="318479"/>
    <lineage>
        <taxon>Eukaryota</taxon>
        <taxon>Metazoa</taxon>
        <taxon>Ecdysozoa</taxon>
        <taxon>Nematoda</taxon>
        <taxon>Chromadorea</taxon>
        <taxon>Rhabditida</taxon>
        <taxon>Spirurina</taxon>
        <taxon>Dracunculoidea</taxon>
        <taxon>Dracunculidae</taxon>
        <taxon>Dracunculus</taxon>
    </lineage>
</organism>
<evidence type="ECO:0000256" key="2">
    <source>
        <dbReference type="ARBA" id="ARBA00023027"/>
    </source>
</evidence>
<evidence type="ECO:0000313" key="4">
    <source>
        <dbReference type="EMBL" id="VDN60115.1"/>
    </source>
</evidence>
<dbReference type="EMBL" id="UYYG01001201">
    <property type="protein sequence ID" value="VDN60115.1"/>
    <property type="molecule type" value="Genomic_DNA"/>
</dbReference>
<evidence type="ECO:0000313" key="7">
    <source>
        <dbReference type="WBParaSite" id="DME_0000750301-mRNA-1"/>
    </source>
</evidence>
<dbReference type="GO" id="GO:0003842">
    <property type="term" value="F:L-glutamate gamma-semialdehyde dehydrogenase activity"/>
    <property type="evidence" value="ECO:0007669"/>
    <property type="project" value="TreeGrafter"/>
</dbReference>
<dbReference type="InterPro" id="IPR016162">
    <property type="entry name" value="Ald_DH_N"/>
</dbReference>
<gene>
    <name evidence="4" type="ORF">DME_LOCUS10088</name>
</gene>
<dbReference type="Pfam" id="PF00171">
    <property type="entry name" value="Aldedh"/>
    <property type="match status" value="1"/>
</dbReference>
<dbReference type="Proteomes" id="UP000038040">
    <property type="component" value="Unplaced"/>
</dbReference>
<dbReference type="Proteomes" id="UP000274756">
    <property type="component" value="Unassembled WGS sequence"/>
</dbReference>
<evidence type="ECO:0000256" key="1">
    <source>
        <dbReference type="ARBA" id="ARBA00023002"/>
    </source>
</evidence>
<dbReference type="InterPro" id="IPR016161">
    <property type="entry name" value="Ald_DH/histidinol_DH"/>
</dbReference>
<keyword evidence="1" id="KW-0560">Oxidoreductase</keyword>
<dbReference type="InterPro" id="IPR050485">
    <property type="entry name" value="Proline_metab_enzyme"/>
</dbReference>
<keyword evidence="6" id="KW-1185">Reference proteome</keyword>
<dbReference type="WBParaSite" id="DME_0000750301-mRNA-1">
    <property type="protein sequence ID" value="DME_0000750301-mRNA-1"/>
    <property type="gene ID" value="DME_0000750301"/>
</dbReference>
<keyword evidence="2" id="KW-0520">NAD</keyword>
<feature type="domain" description="Aldehyde dehydrogenase" evidence="3">
    <location>
        <begin position="52"/>
        <end position="151"/>
    </location>
</feature>
<dbReference type="Gene3D" id="3.40.605.10">
    <property type="entry name" value="Aldehyde Dehydrogenase, Chain A, domain 1"/>
    <property type="match status" value="1"/>
</dbReference>
<evidence type="ECO:0000259" key="3">
    <source>
        <dbReference type="Pfam" id="PF00171"/>
    </source>
</evidence>
<dbReference type="PANTHER" id="PTHR42862:SF1">
    <property type="entry name" value="DELTA-1-PYRROLINE-5-CARBOXYLATE DEHYDROGENASE 2, ISOFORM A-RELATED"/>
    <property type="match status" value="1"/>
</dbReference>
<proteinExistence type="predicted"/>
<dbReference type="SUPFAM" id="SSF53720">
    <property type="entry name" value="ALDH-like"/>
    <property type="match status" value="1"/>
</dbReference>
<evidence type="ECO:0000313" key="5">
    <source>
        <dbReference type="Proteomes" id="UP000038040"/>
    </source>
</evidence>
<dbReference type="STRING" id="318479.A0A158Q5I9"/>
<reference evidence="7" key="1">
    <citation type="submission" date="2016-04" db="UniProtKB">
        <authorList>
            <consortium name="WormBaseParasite"/>
        </authorList>
    </citation>
    <scope>IDENTIFICATION</scope>
</reference>
<dbReference type="PANTHER" id="PTHR42862">
    <property type="entry name" value="DELTA-1-PYRROLINE-5-CARBOXYLATE DEHYDROGENASE 1, ISOFORM A-RELATED"/>
    <property type="match status" value="1"/>
</dbReference>
<protein>
    <submittedName>
        <fullName evidence="7">Aldedh domain-containing protein</fullName>
    </submittedName>
</protein>
<dbReference type="AlphaFoldDB" id="A0A158Q5I9"/>